<dbReference type="InterPro" id="IPR018108">
    <property type="entry name" value="MCP_transmembrane"/>
</dbReference>
<keyword evidence="5" id="KW-0677">Repeat</keyword>
<dbReference type="EnsemblMetazoa" id="CapteT18029">
    <property type="protein sequence ID" value="CapteP18029"/>
    <property type="gene ID" value="CapteG18029"/>
</dbReference>
<feature type="repeat" description="Solcar" evidence="9">
    <location>
        <begin position="127"/>
        <end position="213"/>
    </location>
</feature>
<evidence type="ECO:0000256" key="6">
    <source>
        <dbReference type="ARBA" id="ARBA00022989"/>
    </source>
</evidence>
<dbReference type="InterPro" id="IPR050567">
    <property type="entry name" value="Mitochondrial_Carrier"/>
</dbReference>
<dbReference type="STRING" id="283909.R7UDN4"/>
<dbReference type="OMA" id="WVTATPF"/>
<accession>R7UDN4</accession>
<dbReference type="InterPro" id="IPR023395">
    <property type="entry name" value="MCP_dom_sf"/>
</dbReference>
<dbReference type="HOGENOM" id="CLU_015166_16_1_1"/>
<comment type="similarity">
    <text evidence="2 10">Belongs to the mitochondrial carrier (TC 2.A.29) family.</text>
</comment>
<protein>
    <submittedName>
        <fullName evidence="12 13">Uncharacterized protein</fullName>
    </submittedName>
</protein>
<keyword evidence="14" id="KW-1185">Reference proteome</keyword>
<feature type="repeat" description="Solcar" evidence="9">
    <location>
        <begin position="29"/>
        <end position="114"/>
    </location>
</feature>
<feature type="transmembrane region" description="Helical" evidence="11">
    <location>
        <begin position="85"/>
        <end position="108"/>
    </location>
</feature>
<dbReference type="AlphaFoldDB" id="R7UDN4"/>
<gene>
    <name evidence="12" type="ORF">CAPTEDRAFT_18029</name>
</gene>
<dbReference type="PROSITE" id="PS50920">
    <property type="entry name" value="SOLCAR"/>
    <property type="match status" value="3"/>
</dbReference>
<evidence type="ECO:0000256" key="7">
    <source>
        <dbReference type="ARBA" id="ARBA00023128"/>
    </source>
</evidence>
<reference evidence="14" key="1">
    <citation type="submission" date="2012-12" db="EMBL/GenBank/DDBJ databases">
        <authorList>
            <person name="Hellsten U."/>
            <person name="Grimwood J."/>
            <person name="Chapman J.A."/>
            <person name="Shapiro H."/>
            <person name="Aerts A."/>
            <person name="Otillar R.P."/>
            <person name="Terry A.Y."/>
            <person name="Boore J.L."/>
            <person name="Simakov O."/>
            <person name="Marletaz F."/>
            <person name="Cho S.-J."/>
            <person name="Edsinger-Gonzales E."/>
            <person name="Havlak P."/>
            <person name="Kuo D.-H."/>
            <person name="Larsson T."/>
            <person name="Lv J."/>
            <person name="Arendt D."/>
            <person name="Savage R."/>
            <person name="Osoegawa K."/>
            <person name="de Jong P."/>
            <person name="Lindberg D.R."/>
            <person name="Seaver E.C."/>
            <person name="Weisblat D.A."/>
            <person name="Putnam N.H."/>
            <person name="Grigoriev I.V."/>
            <person name="Rokhsar D.S."/>
        </authorList>
    </citation>
    <scope>NUCLEOTIDE SEQUENCE</scope>
    <source>
        <strain evidence="14">I ESC-2004</strain>
    </source>
</reference>
<dbReference type="Proteomes" id="UP000014760">
    <property type="component" value="Unassembled WGS sequence"/>
</dbReference>
<evidence type="ECO:0000256" key="4">
    <source>
        <dbReference type="ARBA" id="ARBA00022692"/>
    </source>
</evidence>
<sequence>MEPGSGSATSTVEPTEYIGTLRPNYGKLLAVSSDFAAGLLGGCAGLVFGHPFDTIKVLQQTSSGSFRPSIVQCAKKTLKHEGPRGFFKGMAFPLASVGLLNSIFFGIYGNAIKVLNNYRHDDPHAEPFYSDIFIAGAIAGGIQGIPATPIELVKVKLQAQTAKSSYNGPIHCLHQIYRCHGIRGCFRGLGATAMREVPGFSVYITSYQFFCDKLCDADNRANPSFRASLFAGGFAGVTSWVTNIPIDVIKSRLQADSMSNPKYRGFIDCAVQMYRQEGIRIFWRGLPVTCLRAFPLNAITLGVYSSSLQVMRKRAAELQDC</sequence>
<dbReference type="SUPFAM" id="SSF103506">
    <property type="entry name" value="Mitochondrial carrier"/>
    <property type="match status" value="1"/>
</dbReference>
<evidence type="ECO:0000313" key="12">
    <source>
        <dbReference type="EMBL" id="ELU04221.1"/>
    </source>
</evidence>
<evidence type="ECO:0000256" key="11">
    <source>
        <dbReference type="SAM" id="Phobius"/>
    </source>
</evidence>
<evidence type="ECO:0000256" key="10">
    <source>
        <dbReference type="RuleBase" id="RU000488"/>
    </source>
</evidence>
<dbReference type="OrthoDB" id="193856at2759"/>
<keyword evidence="6 11" id="KW-1133">Transmembrane helix</keyword>
<evidence type="ECO:0000256" key="5">
    <source>
        <dbReference type="ARBA" id="ARBA00022737"/>
    </source>
</evidence>
<evidence type="ECO:0000256" key="2">
    <source>
        <dbReference type="ARBA" id="ARBA00006375"/>
    </source>
</evidence>
<dbReference type="EMBL" id="AMQN01008235">
    <property type="status" value="NOT_ANNOTATED_CDS"/>
    <property type="molecule type" value="Genomic_DNA"/>
</dbReference>
<evidence type="ECO:0000256" key="9">
    <source>
        <dbReference type="PROSITE-ProRule" id="PRU00282"/>
    </source>
</evidence>
<dbReference type="GO" id="GO:0031966">
    <property type="term" value="C:mitochondrial membrane"/>
    <property type="evidence" value="ECO:0007669"/>
    <property type="project" value="UniProtKB-SubCell"/>
</dbReference>
<keyword evidence="7" id="KW-0496">Mitochondrion</keyword>
<dbReference type="PANTHER" id="PTHR45624:SF10">
    <property type="entry name" value="SLC (SOLUTE CARRIER) HOMOLOG"/>
    <property type="match status" value="1"/>
</dbReference>
<dbReference type="EMBL" id="KB302535">
    <property type="protein sequence ID" value="ELU04221.1"/>
    <property type="molecule type" value="Genomic_DNA"/>
</dbReference>
<dbReference type="GO" id="GO:0022857">
    <property type="term" value="F:transmembrane transporter activity"/>
    <property type="evidence" value="ECO:0007669"/>
    <property type="project" value="TreeGrafter"/>
</dbReference>
<feature type="repeat" description="Solcar" evidence="9">
    <location>
        <begin position="223"/>
        <end position="310"/>
    </location>
</feature>
<reference evidence="13" key="3">
    <citation type="submission" date="2015-06" db="UniProtKB">
        <authorList>
            <consortium name="EnsemblMetazoa"/>
        </authorList>
    </citation>
    <scope>IDENTIFICATION</scope>
</reference>
<evidence type="ECO:0000313" key="13">
    <source>
        <dbReference type="EnsemblMetazoa" id="CapteP18029"/>
    </source>
</evidence>
<organism evidence="12">
    <name type="scientific">Capitella teleta</name>
    <name type="common">Polychaete worm</name>
    <dbReference type="NCBI Taxonomy" id="283909"/>
    <lineage>
        <taxon>Eukaryota</taxon>
        <taxon>Metazoa</taxon>
        <taxon>Spiralia</taxon>
        <taxon>Lophotrochozoa</taxon>
        <taxon>Annelida</taxon>
        <taxon>Polychaeta</taxon>
        <taxon>Sedentaria</taxon>
        <taxon>Scolecida</taxon>
        <taxon>Capitellidae</taxon>
        <taxon>Capitella</taxon>
    </lineage>
</organism>
<evidence type="ECO:0000256" key="1">
    <source>
        <dbReference type="ARBA" id="ARBA00004225"/>
    </source>
</evidence>
<evidence type="ECO:0000256" key="8">
    <source>
        <dbReference type="ARBA" id="ARBA00023136"/>
    </source>
</evidence>
<dbReference type="Pfam" id="PF00153">
    <property type="entry name" value="Mito_carr"/>
    <property type="match status" value="3"/>
</dbReference>
<evidence type="ECO:0000256" key="3">
    <source>
        <dbReference type="ARBA" id="ARBA00022448"/>
    </source>
</evidence>
<keyword evidence="4 9" id="KW-0812">Transmembrane</keyword>
<evidence type="ECO:0000313" key="14">
    <source>
        <dbReference type="Proteomes" id="UP000014760"/>
    </source>
</evidence>
<comment type="subcellular location">
    <subcellularLocation>
        <location evidence="1">Mitochondrion membrane</location>
        <topology evidence="1">Multi-pass membrane protein</topology>
    </subcellularLocation>
</comment>
<dbReference type="Gene3D" id="1.50.40.10">
    <property type="entry name" value="Mitochondrial carrier domain"/>
    <property type="match status" value="1"/>
</dbReference>
<dbReference type="PANTHER" id="PTHR45624">
    <property type="entry name" value="MITOCHONDRIAL BASIC AMINO ACIDS TRANSPORTER-RELATED"/>
    <property type="match status" value="1"/>
</dbReference>
<keyword evidence="3 10" id="KW-0813">Transport</keyword>
<proteinExistence type="inferred from homology"/>
<keyword evidence="8 9" id="KW-0472">Membrane</keyword>
<reference evidence="12 14" key="2">
    <citation type="journal article" date="2013" name="Nature">
        <title>Insights into bilaterian evolution from three spiralian genomes.</title>
        <authorList>
            <person name="Simakov O."/>
            <person name="Marletaz F."/>
            <person name="Cho S.J."/>
            <person name="Edsinger-Gonzales E."/>
            <person name="Havlak P."/>
            <person name="Hellsten U."/>
            <person name="Kuo D.H."/>
            <person name="Larsson T."/>
            <person name="Lv J."/>
            <person name="Arendt D."/>
            <person name="Savage R."/>
            <person name="Osoegawa K."/>
            <person name="de Jong P."/>
            <person name="Grimwood J."/>
            <person name="Chapman J.A."/>
            <person name="Shapiro H."/>
            <person name="Aerts A."/>
            <person name="Otillar R.P."/>
            <person name="Terry A.Y."/>
            <person name="Boore J.L."/>
            <person name="Grigoriev I.V."/>
            <person name="Lindberg D.R."/>
            <person name="Seaver E.C."/>
            <person name="Weisblat D.A."/>
            <person name="Putnam N.H."/>
            <person name="Rokhsar D.S."/>
        </authorList>
    </citation>
    <scope>NUCLEOTIDE SEQUENCE</scope>
    <source>
        <strain evidence="12 14">I ESC-2004</strain>
    </source>
</reference>
<name>R7UDN4_CAPTE</name>